<protein>
    <submittedName>
        <fullName evidence="1">Uncharacterized protein</fullName>
    </submittedName>
</protein>
<gene>
    <name evidence="1" type="ORF">BDN71DRAFT_1355177</name>
</gene>
<dbReference type="AlphaFoldDB" id="A0A9P5ZJC3"/>
<sequence>LCQEFCDLELLDDITCLQYEGKLPASVVGDTRRTLVHAFRQHKSDSYVPQHVHSTIWWNKKQPYVEPDFNSLDWSII</sequence>
<comment type="caution">
    <text evidence="1">The sequence shown here is derived from an EMBL/GenBank/DDBJ whole genome shotgun (WGS) entry which is preliminary data.</text>
</comment>
<name>A0A9P5ZJC3_PLEER</name>
<evidence type="ECO:0000313" key="2">
    <source>
        <dbReference type="Proteomes" id="UP000807025"/>
    </source>
</evidence>
<keyword evidence="2" id="KW-1185">Reference proteome</keyword>
<evidence type="ECO:0000313" key="1">
    <source>
        <dbReference type="EMBL" id="KAF9488561.1"/>
    </source>
</evidence>
<organism evidence="1 2">
    <name type="scientific">Pleurotus eryngii</name>
    <name type="common">Boletus of the steppes</name>
    <dbReference type="NCBI Taxonomy" id="5323"/>
    <lineage>
        <taxon>Eukaryota</taxon>
        <taxon>Fungi</taxon>
        <taxon>Dikarya</taxon>
        <taxon>Basidiomycota</taxon>
        <taxon>Agaricomycotina</taxon>
        <taxon>Agaricomycetes</taxon>
        <taxon>Agaricomycetidae</taxon>
        <taxon>Agaricales</taxon>
        <taxon>Pleurotineae</taxon>
        <taxon>Pleurotaceae</taxon>
        <taxon>Pleurotus</taxon>
    </lineage>
</organism>
<reference evidence="1" key="1">
    <citation type="submission" date="2020-11" db="EMBL/GenBank/DDBJ databases">
        <authorList>
            <consortium name="DOE Joint Genome Institute"/>
            <person name="Ahrendt S."/>
            <person name="Riley R."/>
            <person name="Andreopoulos W."/>
            <person name="Labutti K."/>
            <person name="Pangilinan J."/>
            <person name="Ruiz-Duenas F.J."/>
            <person name="Barrasa J.M."/>
            <person name="Sanchez-Garcia M."/>
            <person name="Camarero S."/>
            <person name="Miyauchi S."/>
            <person name="Serrano A."/>
            <person name="Linde D."/>
            <person name="Babiker R."/>
            <person name="Drula E."/>
            <person name="Ayuso-Fernandez I."/>
            <person name="Pacheco R."/>
            <person name="Padilla G."/>
            <person name="Ferreira P."/>
            <person name="Barriuso J."/>
            <person name="Kellner H."/>
            <person name="Castanera R."/>
            <person name="Alfaro M."/>
            <person name="Ramirez L."/>
            <person name="Pisabarro A.G."/>
            <person name="Kuo A."/>
            <person name="Tritt A."/>
            <person name="Lipzen A."/>
            <person name="He G."/>
            <person name="Yan M."/>
            <person name="Ng V."/>
            <person name="Cullen D."/>
            <person name="Martin F."/>
            <person name="Rosso M.-N."/>
            <person name="Henrissat B."/>
            <person name="Hibbett D."/>
            <person name="Martinez A.T."/>
            <person name="Grigoriev I.V."/>
        </authorList>
    </citation>
    <scope>NUCLEOTIDE SEQUENCE</scope>
    <source>
        <strain evidence="1">ATCC 90797</strain>
    </source>
</reference>
<feature type="non-terminal residue" evidence="1">
    <location>
        <position position="1"/>
    </location>
</feature>
<dbReference type="EMBL" id="MU154708">
    <property type="protein sequence ID" value="KAF9488561.1"/>
    <property type="molecule type" value="Genomic_DNA"/>
</dbReference>
<accession>A0A9P5ZJC3</accession>
<proteinExistence type="predicted"/>
<feature type="non-terminal residue" evidence="1">
    <location>
        <position position="77"/>
    </location>
</feature>
<dbReference type="Proteomes" id="UP000807025">
    <property type="component" value="Unassembled WGS sequence"/>
</dbReference>
<dbReference type="OrthoDB" id="3247165at2759"/>